<dbReference type="AlphaFoldDB" id="A0A7G9GZ07"/>
<accession>A0A7G9GZ07</accession>
<evidence type="ECO:0000313" key="1">
    <source>
        <dbReference type="EMBL" id="QNM16039.1"/>
    </source>
</evidence>
<organism evidence="1 2">
    <name type="scientific">Fusobacterium hominis</name>
    <dbReference type="NCBI Taxonomy" id="2764326"/>
    <lineage>
        <taxon>Bacteria</taxon>
        <taxon>Fusobacteriati</taxon>
        <taxon>Fusobacteriota</taxon>
        <taxon>Fusobacteriia</taxon>
        <taxon>Fusobacteriales</taxon>
        <taxon>Fusobacteriaceae</taxon>
        <taxon>Fusobacterium</taxon>
    </lineage>
</organism>
<evidence type="ECO:0000313" key="2">
    <source>
        <dbReference type="Proteomes" id="UP000515913"/>
    </source>
</evidence>
<reference evidence="1 2" key="1">
    <citation type="submission" date="2020-08" db="EMBL/GenBank/DDBJ databases">
        <authorList>
            <person name="Liu C."/>
            <person name="Sun Q."/>
        </authorList>
    </citation>
    <scope>NUCLEOTIDE SEQUENCE [LARGE SCALE GENOMIC DNA]</scope>
    <source>
        <strain evidence="1 2">NSJ-57</strain>
    </source>
</reference>
<dbReference type="EMBL" id="CP060637">
    <property type="protein sequence ID" value="QNM16039.1"/>
    <property type="molecule type" value="Genomic_DNA"/>
</dbReference>
<sequence>MNQLYFKRIIEKINYNFIPVYYTKDNSIMGYKIIKDFSPVGFNDKDFMYQMAFEEGVFEEFILELLEKAYKIAKEKNLDKFYLFYTLRMNYITDIKEFFNKIKHIIDDLNLNHDNVIFDIKHIKNWYSFYQKIENSYHYKTILKENRNERFNIVAIEDAKPDILEFRVIKHYLELKDSLPNTTKLTFNLAHNHGTTVKDLRNMNIDFYYTYK</sequence>
<protein>
    <recommendedName>
        <fullName evidence="3">EAL domain-containing protein</fullName>
    </recommendedName>
</protein>
<proteinExistence type="predicted"/>
<gene>
    <name evidence="1" type="ORF">H9Q81_04230</name>
</gene>
<dbReference type="RefSeq" id="WP_101473782.1">
    <property type="nucleotide sequence ID" value="NZ_CP060637.1"/>
</dbReference>
<dbReference type="KEGG" id="fho:H9Q81_04230"/>
<name>A0A7G9GZ07_9FUSO</name>
<keyword evidence="2" id="KW-1185">Reference proteome</keyword>
<evidence type="ECO:0008006" key="3">
    <source>
        <dbReference type="Google" id="ProtNLM"/>
    </source>
</evidence>
<dbReference type="Proteomes" id="UP000515913">
    <property type="component" value="Chromosome"/>
</dbReference>